<evidence type="ECO:0000313" key="3">
    <source>
        <dbReference type="Proteomes" id="UP000271098"/>
    </source>
</evidence>
<protein>
    <submittedName>
        <fullName evidence="4">RNase_Zc3h12a_2 domain-containing protein</fullName>
    </submittedName>
</protein>
<dbReference type="AlphaFoldDB" id="A0A183E2R2"/>
<dbReference type="OrthoDB" id="5799879at2759"/>
<evidence type="ECO:0000259" key="1">
    <source>
        <dbReference type="Pfam" id="PF14626"/>
    </source>
</evidence>
<reference evidence="4" key="1">
    <citation type="submission" date="2016-06" db="UniProtKB">
        <authorList>
            <consortium name="WormBaseParasite"/>
        </authorList>
    </citation>
    <scope>IDENTIFICATION</scope>
</reference>
<reference evidence="2 3" key="2">
    <citation type="submission" date="2018-11" db="EMBL/GenBank/DDBJ databases">
        <authorList>
            <consortium name="Pathogen Informatics"/>
        </authorList>
    </citation>
    <scope>NUCLEOTIDE SEQUENCE [LARGE SCALE GENOMIC DNA]</scope>
</reference>
<gene>
    <name evidence="2" type="ORF">GPUH_LOCUS15253</name>
</gene>
<sequence length="336" mass="38300">MEEEMDEHYSDCMDHLSSIVSFDSITRTVNERAYDTLLRPVLIDGPLIGVSYEQNYRLDDRLSTCSSYLRRPKTEGKRFGFVAPYPVPALTKILFHFIARGHKATAFLPQFSDDTVERILHNAKNFATVADAAHFVELVRLKLIQFLPGESFGDSLKWQTAKCQGTLVTTQKASYFNSSTTAADSANQNGVRNESEKGLCNLMFSTRMLEVQHTKNMLPVIIPLWRPYNRRLIISADTTRSKEVLEVKERDIRDSSQSNEVLLREQLTLQRQFELLKKLAKMLNGDFPCGLQDAQIVPLIKHELELIDGAKRLLKTNDSREKQKATGAGRILTFHF</sequence>
<evidence type="ECO:0000313" key="4">
    <source>
        <dbReference type="WBParaSite" id="GPUH_0001527301-mRNA-1"/>
    </source>
</evidence>
<dbReference type="EMBL" id="UYRT01082203">
    <property type="protein sequence ID" value="VDN25654.1"/>
    <property type="molecule type" value="Genomic_DNA"/>
</dbReference>
<name>A0A183E2R2_9BILA</name>
<feature type="domain" description="Zc3h12a-like Ribonuclease NYN" evidence="1">
    <location>
        <begin position="85"/>
        <end position="162"/>
    </location>
</feature>
<dbReference type="WBParaSite" id="GPUH_0001527301-mRNA-1">
    <property type="protein sequence ID" value="GPUH_0001527301-mRNA-1"/>
    <property type="gene ID" value="GPUH_0001527301"/>
</dbReference>
<keyword evidence="3" id="KW-1185">Reference proteome</keyword>
<evidence type="ECO:0000313" key="2">
    <source>
        <dbReference type="EMBL" id="VDN25654.1"/>
    </source>
</evidence>
<dbReference type="Pfam" id="PF14626">
    <property type="entry name" value="RNase_Zc3h12a_2"/>
    <property type="match status" value="1"/>
</dbReference>
<organism evidence="4">
    <name type="scientific">Gongylonema pulchrum</name>
    <dbReference type="NCBI Taxonomy" id="637853"/>
    <lineage>
        <taxon>Eukaryota</taxon>
        <taxon>Metazoa</taxon>
        <taxon>Ecdysozoa</taxon>
        <taxon>Nematoda</taxon>
        <taxon>Chromadorea</taxon>
        <taxon>Rhabditida</taxon>
        <taxon>Spirurina</taxon>
        <taxon>Spiruromorpha</taxon>
        <taxon>Spiruroidea</taxon>
        <taxon>Gongylonematidae</taxon>
        <taxon>Gongylonema</taxon>
    </lineage>
</organism>
<dbReference type="InterPro" id="IPR028079">
    <property type="entry name" value="RNase_Zc3h12a_2"/>
</dbReference>
<accession>A0A183E2R2</accession>
<proteinExistence type="predicted"/>
<dbReference type="Proteomes" id="UP000271098">
    <property type="component" value="Unassembled WGS sequence"/>
</dbReference>